<sequence>MYHDLDLSDMETALAAQNGRFHREQPPDYELEVDEADAPYGPRVDEEAQYACVTRRSRVDTVRQKNKRRKKRSKSMEIIIDVMATLMCAP</sequence>
<proteinExistence type="predicted"/>
<evidence type="ECO:0000313" key="1">
    <source>
        <dbReference type="EMBL" id="CAD7237776.1"/>
    </source>
</evidence>
<reference evidence="1" key="1">
    <citation type="submission" date="2020-11" db="EMBL/GenBank/DDBJ databases">
        <authorList>
            <person name="Tran Van P."/>
        </authorList>
    </citation>
    <scope>NUCLEOTIDE SEQUENCE</scope>
</reference>
<dbReference type="EMBL" id="OB691825">
    <property type="protein sequence ID" value="CAD7237776.1"/>
    <property type="molecule type" value="Genomic_DNA"/>
</dbReference>
<gene>
    <name evidence="1" type="ORF">CTOB1V02_LOCUS15591</name>
</gene>
<accession>A0A7R8WTX2</accession>
<dbReference type="AlphaFoldDB" id="A0A7R8WTX2"/>
<organism evidence="1">
    <name type="scientific">Cyprideis torosa</name>
    <dbReference type="NCBI Taxonomy" id="163714"/>
    <lineage>
        <taxon>Eukaryota</taxon>
        <taxon>Metazoa</taxon>
        <taxon>Ecdysozoa</taxon>
        <taxon>Arthropoda</taxon>
        <taxon>Crustacea</taxon>
        <taxon>Oligostraca</taxon>
        <taxon>Ostracoda</taxon>
        <taxon>Podocopa</taxon>
        <taxon>Podocopida</taxon>
        <taxon>Cytherocopina</taxon>
        <taxon>Cytheroidea</taxon>
        <taxon>Cytherideidae</taxon>
        <taxon>Cyprideis</taxon>
    </lineage>
</organism>
<name>A0A7R8WTX2_9CRUS</name>
<protein>
    <submittedName>
        <fullName evidence="1">Uncharacterized protein</fullName>
    </submittedName>
</protein>